<organism evidence="1">
    <name type="scientific">bioreactor metagenome</name>
    <dbReference type="NCBI Taxonomy" id="1076179"/>
    <lineage>
        <taxon>unclassified sequences</taxon>
        <taxon>metagenomes</taxon>
        <taxon>ecological metagenomes</taxon>
    </lineage>
</organism>
<reference evidence="1" key="1">
    <citation type="submission" date="2019-08" db="EMBL/GenBank/DDBJ databases">
        <authorList>
            <person name="Kucharzyk K."/>
            <person name="Murdoch R.W."/>
            <person name="Higgins S."/>
            <person name="Loffler F."/>
        </authorList>
    </citation>
    <scope>NUCLEOTIDE SEQUENCE</scope>
</reference>
<dbReference type="AlphaFoldDB" id="A0A645DL47"/>
<comment type="caution">
    <text evidence="1">The sequence shown here is derived from an EMBL/GenBank/DDBJ whole genome shotgun (WGS) entry which is preliminary data.</text>
</comment>
<protein>
    <submittedName>
        <fullName evidence="1">Uncharacterized protein</fullName>
    </submittedName>
</protein>
<evidence type="ECO:0000313" key="1">
    <source>
        <dbReference type="EMBL" id="MPM89997.1"/>
    </source>
</evidence>
<gene>
    <name evidence="1" type="ORF">SDC9_137113</name>
</gene>
<dbReference type="EMBL" id="VSSQ01037341">
    <property type="protein sequence ID" value="MPM89997.1"/>
    <property type="molecule type" value="Genomic_DNA"/>
</dbReference>
<sequence>MLLEKPDAAVPADQRGQTHLWQSEQACGQFGVEELHRTQPQLHQIGQVLGGRMDDPLLVADQLLQGCQLRDLGLIGLECSRIDQYDARTGTLELQQVGLGRVPEALRAFNIDGDWTMTGPQGFECRAPAWRIVDH</sequence>
<name>A0A645DL47_9ZZZZ</name>
<accession>A0A645DL47</accession>
<proteinExistence type="predicted"/>